<accession>A0A7J6VDE6</accession>
<feature type="transmembrane region" description="Helical" evidence="1">
    <location>
        <begin position="48"/>
        <end position="68"/>
    </location>
</feature>
<proteinExistence type="predicted"/>
<dbReference type="EMBL" id="JABWDY010034403">
    <property type="protein sequence ID" value="KAF5182691.1"/>
    <property type="molecule type" value="Genomic_DNA"/>
</dbReference>
<reference evidence="2 3" key="1">
    <citation type="submission" date="2020-06" db="EMBL/GenBank/DDBJ databases">
        <title>Transcriptomic and genomic resources for Thalictrum thalictroides and T. hernandezii: Facilitating candidate gene discovery in an emerging model plant lineage.</title>
        <authorList>
            <person name="Arias T."/>
            <person name="Riano-Pachon D.M."/>
            <person name="Di Stilio V.S."/>
        </authorList>
    </citation>
    <scope>NUCLEOTIDE SEQUENCE [LARGE SCALE GENOMIC DNA]</scope>
    <source>
        <strain evidence="3">cv. WT478/WT964</strain>
        <tissue evidence="2">Leaves</tissue>
    </source>
</reference>
<keyword evidence="3" id="KW-1185">Reference proteome</keyword>
<evidence type="ECO:0000313" key="2">
    <source>
        <dbReference type="EMBL" id="KAF5182691.1"/>
    </source>
</evidence>
<keyword evidence="1" id="KW-0812">Transmembrane</keyword>
<protein>
    <submittedName>
        <fullName evidence="2">Uncharacterized protein</fullName>
    </submittedName>
</protein>
<keyword evidence="1" id="KW-1133">Transmembrane helix</keyword>
<organism evidence="2 3">
    <name type="scientific">Thalictrum thalictroides</name>
    <name type="common">Rue-anemone</name>
    <name type="synonym">Anemone thalictroides</name>
    <dbReference type="NCBI Taxonomy" id="46969"/>
    <lineage>
        <taxon>Eukaryota</taxon>
        <taxon>Viridiplantae</taxon>
        <taxon>Streptophyta</taxon>
        <taxon>Embryophyta</taxon>
        <taxon>Tracheophyta</taxon>
        <taxon>Spermatophyta</taxon>
        <taxon>Magnoliopsida</taxon>
        <taxon>Ranunculales</taxon>
        <taxon>Ranunculaceae</taxon>
        <taxon>Thalictroideae</taxon>
        <taxon>Thalictrum</taxon>
    </lineage>
</organism>
<gene>
    <name evidence="2" type="ORF">FRX31_027720</name>
</gene>
<comment type="caution">
    <text evidence="2">The sequence shown here is derived from an EMBL/GenBank/DDBJ whole genome shotgun (WGS) entry which is preliminary data.</text>
</comment>
<dbReference type="Proteomes" id="UP000554482">
    <property type="component" value="Unassembled WGS sequence"/>
</dbReference>
<evidence type="ECO:0000313" key="3">
    <source>
        <dbReference type="Proteomes" id="UP000554482"/>
    </source>
</evidence>
<name>A0A7J6VDE6_THATH</name>
<sequence>MVMFLAMVCDGVEAKKASQFLGVIVMMNLFGVIGVMSYFGLITGRSCFACLFMVASIVIVAWITWELWCKATCTEARSSPADDCYYYDAGGDGSGNREICTRKGGICWHDVSSVHSSVSRIRFQQLPSATPHCNKIHVYSM</sequence>
<evidence type="ECO:0000256" key="1">
    <source>
        <dbReference type="SAM" id="Phobius"/>
    </source>
</evidence>
<feature type="transmembrane region" description="Helical" evidence="1">
    <location>
        <begin position="20"/>
        <end position="41"/>
    </location>
</feature>
<keyword evidence="1" id="KW-0472">Membrane</keyword>
<dbReference type="AlphaFoldDB" id="A0A7J6VDE6"/>